<evidence type="ECO:0000259" key="4">
    <source>
        <dbReference type="PROSITE" id="PS01031"/>
    </source>
</evidence>
<feature type="compositionally biased region" description="Polar residues" evidence="3">
    <location>
        <begin position="225"/>
        <end position="238"/>
    </location>
</feature>
<evidence type="ECO:0000313" key="5">
    <source>
        <dbReference type="EMBL" id="CAL1530417.1"/>
    </source>
</evidence>
<feature type="compositionally biased region" description="Basic and acidic residues" evidence="3">
    <location>
        <begin position="260"/>
        <end position="270"/>
    </location>
</feature>
<dbReference type="EMBL" id="CAXITT010000069">
    <property type="protein sequence ID" value="CAL1530417.1"/>
    <property type="molecule type" value="Genomic_DNA"/>
</dbReference>
<dbReference type="Gene3D" id="2.60.40.790">
    <property type="match status" value="2"/>
</dbReference>
<dbReference type="PROSITE" id="PS01031">
    <property type="entry name" value="SHSP"/>
    <property type="match status" value="2"/>
</dbReference>
<feature type="compositionally biased region" description="Pro residues" evidence="3">
    <location>
        <begin position="248"/>
        <end position="258"/>
    </location>
</feature>
<dbReference type="Pfam" id="PF00011">
    <property type="entry name" value="HSP20"/>
    <property type="match status" value="2"/>
</dbReference>
<dbReference type="PANTHER" id="PTHR45640:SF26">
    <property type="entry name" value="RE23625P"/>
    <property type="match status" value="1"/>
</dbReference>
<dbReference type="PANTHER" id="PTHR45640">
    <property type="entry name" value="HEAT SHOCK PROTEIN HSP-12.2-RELATED"/>
    <property type="match status" value="1"/>
</dbReference>
<feature type="region of interest" description="Disordered" evidence="3">
    <location>
        <begin position="189"/>
        <end position="339"/>
    </location>
</feature>
<name>A0AAV2HAX1_LYMST</name>
<dbReference type="AlphaFoldDB" id="A0AAV2HAX1"/>
<dbReference type="SUPFAM" id="SSF49764">
    <property type="entry name" value="HSP20-like chaperones"/>
    <property type="match status" value="2"/>
</dbReference>
<dbReference type="GO" id="GO:0042026">
    <property type="term" value="P:protein refolding"/>
    <property type="evidence" value="ECO:0007669"/>
    <property type="project" value="TreeGrafter"/>
</dbReference>
<evidence type="ECO:0000256" key="3">
    <source>
        <dbReference type="SAM" id="MobiDB-lite"/>
    </source>
</evidence>
<feature type="domain" description="SHSP" evidence="4">
    <location>
        <begin position="88"/>
        <end position="197"/>
    </location>
</feature>
<keyword evidence="6" id="KW-1185">Reference proteome</keyword>
<dbReference type="InterPro" id="IPR008978">
    <property type="entry name" value="HSP20-like_chaperone"/>
</dbReference>
<evidence type="ECO:0000313" key="6">
    <source>
        <dbReference type="Proteomes" id="UP001497497"/>
    </source>
</evidence>
<reference evidence="5 6" key="1">
    <citation type="submission" date="2024-04" db="EMBL/GenBank/DDBJ databases">
        <authorList>
            <consortium name="Genoscope - CEA"/>
            <person name="William W."/>
        </authorList>
    </citation>
    <scope>NUCLEOTIDE SEQUENCE [LARGE SCALE GENOMIC DNA]</scope>
</reference>
<feature type="domain" description="SHSP" evidence="4">
    <location>
        <begin position="333"/>
        <end position="428"/>
    </location>
</feature>
<dbReference type="CDD" id="cd06526">
    <property type="entry name" value="metazoan_ACD"/>
    <property type="match status" value="2"/>
</dbReference>
<sequence>MATRIPINKDSYNFEDRQKKIWEDMERDMERRRRDPLSAWSHPGREWEDEIDKMRKEFFNLRPENSEFGIEGSGTTSRLPARISGRINESDDGKAIIEKDDKGQPIFKVRFNMQEYKPEEVNVKMDATKIMVSARHEEKGGGSSVSREYSREVNIPRDVDPLSLQCTLNPEGYLVVHAPLPAPNYNAIKDSSNVSSVSPGVVKSSSSYQTSSSVSSKPQAAAISGASSPAFPQQQSRLIQHHISSSSKPPPTFAPPPVYNHEETLSHPDHVIPSFKPPPDLSKLDMLDSIPSRITSHQLHSAPPSHLQNSTFSKPPPFSSLSSTFPSGPIFPESSSQAQLSTPVVTSHDGKFQLTMPIDEFRPEELTVKTQDGKVIICARREVTTGNRAQTMEMTREHSLPDNVDPLTVKAFFTDTNNLIVEAPFLRS</sequence>
<evidence type="ECO:0000256" key="1">
    <source>
        <dbReference type="PROSITE-ProRule" id="PRU00285"/>
    </source>
</evidence>
<evidence type="ECO:0000256" key="2">
    <source>
        <dbReference type="RuleBase" id="RU003616"/>
    </source>
</evidence>
<comment type="similarity">
    <text evidence="1 2">Belongs to the small heat shock protein (HSP20) family.</text>
</comment>
<dbReference type="GO" id="GO:0005634">
    <property type="term" value="C:nucleus"/>
    <property type="evidence" value="ECO:0007669"/>
    <property type="project" value="TreeGrafter"/>
</dbReference>
<dbReference type="Proteomes" id="UP001497497">
    <property type="component" value="Unassembled WGS sequence"/>
</dbReference>
<feature type="compositionally biased region" description="Low complexity" evidence="3">
    <location>
        <begin position="191"/>
        <end position="216"/>
    </location>
</feature>
<dbReference type="GO" id="GO:0005737">
    <property type="term" value="C:cytoplasm"/>
    <property type="evidence" value="ECO:0007669"/>
    <property type="project" value="TreeGrafter"/>
</dbReference>
<protein>
    <recommendedName>
        <fullName evidence="4">SHSP domain-containing protein</fullName>
    </recommendedName>
</protein>
<proteinExistence type="inferred from homology"/>
<comment type="caution">
    <text evidence="5">The sequence shown here is derived from an EMBL/GenBank/DDBJ whole genome shotgun (WGS) entry which is preliminary data.</text>
</comment>
<dbReference type="InterPro" id="IPR002068">
    <property type="entry name" value="A-crystallin/Hsp20_dom"/>
</dbReference>
<dbReference type="GO" id="GO:0009408">
    <property type="term" value="P:response to heat"/>
    <property type="evidence" value="ECO:0007669"/>
    <property type="project" value="TreeGrafter"/>
</dbReference>
<organism evidence="5 6">
    <name type="scientific">Lymnaea stagnalis</name>
    <name type="common">Great pond snail</name>
    <name type="synonym">Helix stagnalis</name>
    <dbReference type="NCBI Taxonomy" id="6523"/>
    <lineage>
        <taxon>Eukaryota</taxon>
        <taxon>Metazoa</taxon>
        <taxon>Spiralia</taxon>
        <taxon>Lophotrochozoa</taxon>
        <taxon>Mollusca</taxon>
        <taxon>Gastropoda</taxon>
        <taxon>Heterobranchia</taxon>
        <taxon>Euthyneura</taxon>
        <taxon>Panpulmonata</taxon>
        <taxon>Hygrophila</taxon>
        <taxon>Lymnaeoidea</taxon>
        <taxon>Lymnaeidae</taxon>
        <taxon>Lymnaea</taxon>
    </lineage>
</organism>
<gene>
    <name evidence="5" type="ORF">GSLYS_00004550001</name>
</gene>
<accession>A0AAV2HAX1</accession>
<dbReference type="GO" id="GO:0051082">
    <property type="term" value="F:unfolded protein binding"/>
    <property type="evidence" value="ECO:0007669"/>
    <property type="project" value="TreeGrafter"/>
</dbReference>
<dbReference type="InterPro" id="IPR001436">
    <property type="entry name" value="Alpha-crystallin/sHSP_animal"/>
</dbReference>
<feature type="compositionally biased region" description="Low complexity" evidence="3">
    <location>
        <begin position="319"/>
        <end position="328"/>
    </location>
</feature>